<gene>
    <name evidence="2" type="ORF">GCM10025869_10240</name>
</gene>
<feature type="compositionally biased region" description="Acidic residues" evidence="1">
    <location>
        <begin position="72"/>
        <end position="81"/>
    </location>
</feature>
<evidence type="ECO:0008006" key="4">
    <source>
        <dbReference type="Google" id="ProtNLM"/>
    </source>
</evidence>
<evidence type="ECO:0000256" key="1">
    <source>
        <dbReference type="SAM" id="MobiDB-lite"/>
    </source>
</evidence>
<dbReference type="Proteomes" id="UP001157069">
    <property type="component" value="Unassembled WGS sequence"/>
</dbReference>
<name>A0ABQ6JQA7_9MICO</name>
<sequence length="81" mass="8343">MTEERSHDADDAEVISDGEWAGQSGSAGPDDDDPQGMRGQLDDSMDGLEEGDDAGEASRGIPQNAPTRDDASTDDSGDASS</sequence>
<dbReference type="EMBL" id="BSVA01000001">
    <property type="protein sequence ID" value="GMA90495.1"/>
    <property type="molecule type" value="Genomic_DNA"/>
</dbReference>
<evidence type="ECO:0000313" key="2">
    <source>
        <dbReference type="EMBL" id="GMA90495.1"/>
    </source>
</evidence>
<proteinExistence type="predicted"/>
<accession>A0ABQ6JQA7</accession>
<reference evidence="3" key="1">
    <citation type="journal article" date="2019" name="Int. J. Syst. Evol. Microbiol.">
        <title>The Global Catalogue of Microorganisms (GCM) 10K type strain sequencing project: providing services to taxonomists for standard genome sequencing and annotation.</title>
        <authorList>
            <consortium name="The Broad Institute Genomics Platform"/>
            <consortium name="The Broad Institute Genome Sequencing Center for Infectious Disease"/>
            <person name="Wu L."/>
            <person name="Ma J."/>
        </authorList>
    </citation>
    <scope>NUCLEOTIDE SEQUENCE [LARGE SCALE GENOMIC DNA]</scope>
    <source>
        <strain evidence="3">NBRC 108755</strain>
    </source>
</reference>
<comment type="caution">
    <text evidence="2">The sequence shown here is derived from an EMBL/GenBank/DDBJ whole genome shotgun (WGS) entry which is preliminary data.</text>
</comment>
<keyword evidence="3" id="KW-1185">Reference proteome</keyword>
<feature type="compositionally biased region" description="Acidic residues" evidence="1">
    <location>
        <begin position="43"/>
        <end position="55"/>
    </location>
</feature>
<dbReference type="RefSeq" id="WP_284298285.1">
    <property type="nucleotide sequence ID" value="NZ_BSVA01000001.1"/>
</dbReference>
<evidence type="ECO:0000313" key="3">
    <source>
        <dbReference type="Proteomes" id="UP001157069"/>
    </source>
</evidence>
<feature type="region of interest" description="Disordered" evidence="1">
    <location>
        <begin position="1"/>
        <end position="81"/>
    </location>
</feature>
<organism evidence="2 3">
    <name type="scientific">Homoserinibacter gongjuensis</name>
    <dbReference type="NCBI Taxonomy" id="1162968"/>
    <lineage>
        <taxon>Bacteria</taxon>
        <taxon>Bacillati</taxon>
        <taxon>Actinomycetota</taxon>
        <taxon>Actinomycetes</taxon>
        <taxon>Micrococcales</taxon>
        <taxon>Microbacteriaceae</taxon>
        <taxon>Homoserinibacter</taxon>
    </lineage>
</organism>
<protein>
    <recommendedName>
        <fullName evidence="4">Chemotaxis protein</fullName>
    </recommendedName>
</protein>